<feature type="domain" description="CD-NTase-associated protein 12/Pycsar effector protein TIR" evidence="1">
    <location>
        <begin position="135"/>
        <end position="253"/>
    </location>
</feature>
<accession>A0ABQ2H532</accession>
<evidence type="ECO:0000313" key="3">
    <source>
        <dbReference type="Proteomes" id="UP000653477"/>
    </source>
</evidence>
<evidence type="ECO:0000313" key="2">
    <source>
        <dbReference type="EMBL" id="GGM48585.1"/>
    </source>
</evidence>
<dbReference type="EMBL" id="BMPU01000001">
    <property type="protein sequence ID" value="GGM48585.1"/>
    <property type="molecule type" value="Genomic_DNA"/>
</dbReference>
<comment type="caution">
    <text evidence="2">The sequence shown here is derived from an EMBL/GenBank/DDBJ whole genome shotgun (WGS) entry which is preliminary data.</text>
</comment>
<protein>
    <recommendedName>
        <fullName evidence="1">CD-NTase-associated protein 12/Pycsar effector protein TIR domain-containing protein</fullName>
    </recommendedName>
</protein>
<sequence>MPYFHVLIETKNPSEKYYELDKTDLSEIEEEIVIPYVKKEQFTFDGYVLDETKIKRILIKVSDCSSKEYAKLKQEELPPNLIMAILPRDIIESSDYTRNITNRVLMACERQIQEATSESEAPIVTQPKAPMDKSKVFIVHGHDNAAKEAVARFVEKIGLEAIILHEQASSGNTIIEKIEANSNVGFAIVLYTACDVGASKEEKDQLKPRARQNVVFEHGYLIGKIGRKNVCALVKGNIETPNDISGVVYIKMDESEAWKYHVAKEMKACGYEFDPSKLLE</sequence>
<dbReference type="InterPro" id="IPR014571">
    <property type="entry name" value="UCP032620"/>
</dbReference>
<dbReference type="Proteomes" id="UP000653477">
    <property type="component" value="Unassembled WGS sequence"/>
</dbReference>
<dbReference type="PIRSF" id="PIRSF032620">
    <property type="entry name" value="UCP032620"/>
    <property type="match status" value="1"/>
</dbReference>
<reference evidence="3" key="1">
    <citation type="journal article" date="2019" name="Int. J. Syst. Evol. Microbiol.">
        <title>The Global Catalogue of Microorganisms (GCM) 10K type strain sequencing project: providing services to taxonomists for standard genome sequencing and annotation.</title>
        <authorList>
            <consortium name="The Broad Institute Genomics Platform"/>
            <consortium name="The Broad Institute Genome Sequencing Center for Infectious Disease"/>
            <person name="Wu L."/>
            <person name="Ma J."/>
        </authorList>
    </citation>
    <scope>NUCLEOTIDE SEQUENCE [LARGE SCALE GENOMIC DNA]</scope>
    <source>
        <strain evidence="3">JCM 30531</strain>
    </source>
</reference>
<organism evidence="2 3">
    <name type="scientific">Porphyromonas pasteri</name>
    <dbReference type="NCBI Taxonomy" id="1583331"/>
    <lineage>
        <taxon>Bacteria</taxon>
        <taxon>Pseudomonadati</taxon>
        <taxon>Bacteroidota</taxon>
        <taxon>Bacteroidia</taxon>
        <taxon>Bacteroidales</taxon>
        <taxon>Porphyromonadaceae</taxon>
        <taxon>Porphyromonas</taxon>
    </lineage>
</organism>
<dbReference type="RefSeq" id="WP_188807480.1">
    <property type="nucleotide sequence ID" value="NZ_BMPU01000001.1"/>
</dbReference>
<name>A0ABQ2H532_9PORP</name>
<evidence type="ECO:0000259" key="1">
    <source>
        <dbReference type="Pfam" id="PF10137"/>
    </source>
</evidence>
<proteinExistence type="predicted"/>
<dbReference type="InterPro" id="IPR019302">
    <property type="entry name" value="CAP12/PCTIR_TIR_dom"/>
</dbReference>
<dbReference type="Pfam" id="PF10137">
    <property type="entry name" value="CAP12-PCTIR_TIR"/>
    <property type="match status" value="1"/>
</dbReference>
<gene>
    <name evidence="2" type="ORF">GCM10007088_04030</name>
</gene>
<keyword evidence="3" id="KW-1185">Reference proteome</keyword>